<dbReference type="AlphaFoldDB" id="A0A2T9YYW9"/>
<dbReference type="Gene3D" id="3.40.30.10">
    <property type="entry name" value="Glutaredoxin"/>
    <property type="match status" value="1"/>
</dbReference>
<evidence type="ECO:0000313" key="4">
    <source>
        <dbReference type="Proteomes" id="UP000245383"/>
    </source>
</evidence>
<dbReference type="STRING" id="133385.A0A2T9YYW9"/>
<proteinExistence type="inferred from homology"/>
<comment type="similarity">
    <text evidence="1">Belongs to the phosducin family.</text>
</comment>
<dbReference type="GO" id="GO:0005737">
    <property type="term" value="C:cytoplasm"/>
    <property type="evidence" value="ECO:0007669"/>
    <property type="project" value="TreeGrafter"/>
</dbReference>
<dbReference type="InterPro" id="IPR024253">
    <property type="entry name" value="Phosducin_thioredoxin-like_dom"/>
</dbReference>
<evidence type="ECO:0000259" key="2">
    <source>
        <dbReference type="Pfam" id="PF02114"/>
    </source>
</evidence>
<dbReference type="OrthoDB" id="45518at2759"/>
<dbReference type="SUPFAM" id="SSF52833">
    <property type="entry name" value="Thioredoxin-like"/>
    <property type="match status" value="1"/>
</dbReference>
<dbReference type="InterPro" id="IPR051498">
    <property type="entry name" value="Phosducin-like_chap/apop_reg"/>
</dbReference>
<evidence type="ECO:0000313" key="3">
    <source>
        <dbReference type="EMBL" id="PVU97496.1"/>
    </source>
</evidence>
<dbReference type="Pfam" id="PF02114">
    <property type="entry name" value="Phosducin"/>
    <property type="match status" value="1"/>
</dbReference>
<sequence>MQDPNEDTEWNDALRKHKIIPEKPKEITDNEIYDMLVEQRQEEEANKHRDMDMEELEELLFDDRILETYRNERLAALSAETSKAKFGSLNYISETEYAKEITEASKSAAVVAHLFDDSLELCTLVNRVFEELAKKYCATKFVAAKGTRCIKNYPLRNMPTILVYLNGDLRQQLVGVSQLGGENMKAADMEKFLKELGAVED</sequence>
<evidence type="ECO:0000256" key="1">
    <source>
        <dbReference type="ARBA" id="ARBA00009686"/>
    </source>
</evidence>
<reference evidence="3 4" key="1">
    <citation type="journal article" date="2018" name="MBio">
        <title>Comparative Genomics Reveals the Core Gene Toolbox for the Fungus-Insect Symbiosis.</title>
        <authorList>
            <person name="Wang Y."/>
            <person name="Stata M."/>
            <person name="Wang W."/>
            <person name="Stajich J.E."/>
            <person name="White M.M."/>
            <person name="Moncalvo J.M."/>
        </authorList>
    </citation>
    <scope>NUCLEOTIDE SEQUENCE [LARGE SCALE GENOMIC DNA]</scope>
    <source>
        <strain evidence="3 4">SWE-8-4</strain>
    </source>
</reference>
<dbReference type="EMBL" id="MBFR01000011">
    <property type="protein sequence ID" value="PVU97496.1"/>
    <property type="molecule type" value="Genomic_DNA"/>
</dbReference>
<organism evidence="3 4">
    <name type="scientific">Smittium simulii</name>
    <dbReference type="NCBI Taxonomy" id="133385"/>
    <lineage>
        <taxon>Eukaryota</taxon>
        <taxon>Fungi</taxon>
        <taxon>Fungi incertae sedis</taxon>
        <taxon>Zoopagomycota</taxon>
        <taxon>Kickxellomycotina</taxon>
        <taxon>Harpellomycetes</taxon>
        <taxon>Harpellales</taxon>
        <taxon>Legeriomycetaceae</taxon>
        <taxon>Smittium</taxon>
    </lineage>
</organism>
<dbReference type="Proteomes" id="UP000245383">
    <property type="component" value="Unassembled WGS sequence"/>
</dbReference>
<comment type="caution">
    <text evidence="3">The sequence shown here is derived from an EMBL/GenBank/DDBJ whole genome shotgun (WGS) entry which is preliminary data.</text>
</comment>
<accession>A0A2T9YYW9</accession>
<protein>
    <recommendedName>
        <fullName evidence="2">Phosducin domain-containing protein</fullName>
    </recommendedName>
</protein>
<keyword evidence="4" id="KW-1185">Reference proteome</keyword>
<dbReference type="CDD" id="cd02988">
    <property type="entry name" value="Phd_like_VIAF"/>
    <property type="match status" value="1"/>
</dbReference>
<dbReference type="PANTHER" id="PTHR45809:SF3">
    <property type="entry name" value="VIRAL IAP-ASSOCIATED FACTOR HOMOLOG"/>
    <property type="match status" value="1"/>
</dbReference>
<name>A0A2T9YYW9_9FUNG</name>
<dbReference type="GO" id="GO:0006457">
    <property type="term" value="P:protein folding"/>
    <property type="evidence" value="ECO:0007669"/>
    <property type="project" value="TreeGrafter"/>
</dbReference>
<dbReference type="PANTHER" id="PTHR45809">
    <property type="entry name" value="VIRAL IAP-ASSOCIATED FACTOR HOMOLOG"/>
    <property type="match status" value="1"/>
</dbReference>
<dbReference type="InterPro" id="IPR036249">
    <property type="entry name" value="Thioredoxin-like_sf"/>
</dbReference>
<gene>
    <name evidence="3" type="ORF">BB561_000505</name>
</gene>
<feature type="domain" description="Phosducin" evidence="2">
    <location>
        <begin position="49"/>
        <end position="198"/>
    </location>
</feature>